<evidence type="ECO:0000313" key="1">
    <source>
        <dbReference type="EMBL" id="KAI3709439.1"/>
    </source>
</evidence>
<protein>
    <submittedName>
        <fullName evidence="1">Uncharacterized protein</fullName>
    </submittedName>
</protein>
<dbReference type="Proteomes" id="UP001055811">
    <property type="component" value="Linkage Group LG07"/>
</dbReference>
<name>A0ACB9AGU5_CICIN</name>
<reference evidence="1 2" key="2">
    <citation type="journal article" date="2022" name="Mol. Ecol. Resour.">
        <title>The genomes of chicory, endive, great burdock and yacon provide insights into Asteraceae paleo-polyploidization history and plant inulin production.</title>
        <authorList>
            <person name="Fan W."/>
            <person name="Wang S."/>
            <person name="Wang H."/>
            <person name="Wang A."/>
            <person name="Jiang F."/>
            <person name="Liu H."/>
            <person name="Zhao H."/>
            <person name="Xu D."/>
            <person name="Zhang Y."/>
        </authorList>
    </citation>
    <scope>NUCLEOTIDE SEQUENCE [LARGE SCALE GENOMIC DNA]</scope>
    <source>
        <strain evidence="2">cv. Punajuju</strain>
        <tissue evidence="1">Leaves</tissue>
    </source>
</reference>
<sequence length="160" mass="16041">MMRGWEQTNFDDLFIRRKSILCCTKCDRRSRGENVKVSIRLEGESVDECGRFKRAAAIINKVAGTAAVRDWAPPLGGGGGLVLPEVMVGGDDGPELGDEVGGQGASGVAMGGVGALVGGDAGVVGVTDGGVGVVVGGDAGVVGVPDGGVVVEAETLIANF</sequence>
<reference evidence="2" key="1">
    <citation type="journal article" date="2022" name="Mol. Ecol. Resour.">
        <title>The genomes of chicory, endive, great burdock and yacon provide insights into Asteraceae palaeo-polyploidization history and plant inulin production.</title>
        <authorList>
            <person name="Fan W."/>
            <person name="Wang S."/>
            <person name="Wang H."/>
            <person name="Wang A."/>
            <person name="Jiang F."/>
            <person name="Liu H."/>
            <person name="Zhao H."/>
            <person name="Xu D."/>
            <person name="Zhang Y."/>
        </authorList>
    </citation>
    <scope>NUCLEOTIDE SEQUENCE [LARGE SCALE GENOMIC DNA]</scope>
    <source>
        <strain evidence="2">cv. Punajuju</strain>
    </source>
</reference>
<proteinExistence type="predicted"/>
<accession>A0ACB9AGU5</accession>
<keyword evidence="2" id="KW-1185">Reference proteome</keyword>
<gene>
    <name evidence="1" type="ORF">L2E82_39201</name>
</gene>
<comment type="caution">
    <text evidence="1">The sequence shown here is derived from an EMBL/GenBank/DDBJ whole genome shotgun (WGS) entry which is preliminary data.</text>
</comment>
<dbReference type="EMBL" id="CM042015">
    <property type="protein sequence ID" value="KAI3709439.1"/>
    <property type="molecule type" value="Genomic_DNA"/>
</dbReference>
<organism evidence="1 2">
    <name type="scientific">Cichorium intybus</name>
    <name type="common">Chicory</name>
    <dbReference type="NCBI Taxonomy" id="13427"/>
    <lineage>
        <taxon>Eukaryota</taxon>
        <taxon>Viridiplantae</taxon>
        <taxon>Streptophyta</taxon>
        <taxon>Embryophyta</taxon>
        <taxon>Tracheophyta</taxon>
        <taxon>Spermatophyta</taxon>
        <taxon>Magnoliopsida</taxon>
        <taxon>eudicotyledons</taxon>
        <taxon>Gunneridae</taxon>
        <taxon>Pentapetalae</taxon>
        <taxon>asterids</taxon>
        <taxon>campanulids</taxon>
        <taxon>Asterales</taxon>
        <taxon>Asteraceae</taxon>
        <taxon>Cichorioideae</taxon>
        <taxon>Cichorieae</taxon>
        <taxon>Cichoriinae</taxon>
        <taxon>Cichorium</taxon>
    </lineage>
</organism>
<evidence type="ECO:0000313" key="2">
    <source>
        <dbReference type="Proteomes" id="UP001055811"/>
    </source>
</evidence>